<comment type="caution">
    <text evidence="6">The sequence shown here is derived from an EMBL/GenBank/DDBJ whole genome shotgun (WGS) entry which is preliminary data.</text>
</comment>
<evidence type="ECO:0000256" key="2">
    <source>
        <dbReference type="ARBA" id="ARBA00022617"/>
    </source>
</evidence>
<dbReference type="InterPro" id="IPR001128">
    <property type="entry name" value="Cyt_P450"/>
</dbReference>
<keyword evidence="4" id="KW-0560">Oxidoreductase</keyword>
<dbReference type="InterPro" id="IPR050705">
    <property type="entry name" value="Cytochrome_P450_3A"/>
</dbReference>
<keyword evidence="7" id="KW-1185">Reference proteome</keyword>
<dbReference type="AlphaFoldDB" id="A0A9D4R3R2"/>
<evidence type="ECO:0000256" key="3">
    <source>
        <dbReference type="ARBA" id="ARBA00022723"/>
    </source>
</evidence>
<evidence type="ECO:0000256" key="1">
    <source>
        <dbReference type="ARBA" id="ARBA00010617"/>
    </source>
</evidence>
<organism evidence="6 7">
    <name type="scientific">Dreissena polymorpha</name>
    <name type="common">Zebra mussel</name>
    <name type="synonym">Mytilus polymorpha</name>
    <dbReference type="NCBI Taxonomy" id="45954"/>
    <lineage>
        <taxon>Eukaryota</taxon>
        <taxon>Metazoa</taxon>
        <taxon>Spiralia</taxon>
        <taxon>Lophotrochozoa</taxon>
        <taxon>Mollusca</taxon>
        <taxon>Bivalvia</taxon>
        <taxon>Autobranchia</taxon>
        <taxon>Heteroconchia</taxon>
        <taxon>Euheterodonta</taxon>
        <taxon>Imparidentia</taxon>
        <taxon>Neoheterodontei</taxon>
        <taxon>Myida</taxon>
        <taxon>Dreissenoidea</taxon>
        <taxon>Dreissenidae</taxon>
        <taxon>Dreissena</taxon>
    </lineage>
</organism>
<keyword evidence="3" id="KW-0479">Metal-binding</keyword>
<name>A0A9D4R3R2_DREPO</name>
<dbReference type="GO" id="GO:0008395">
    <property type="term" value="F:steroid hydroxylase activity"/>
    <property type="evidence" value="ECO:0007669"/>
    <property type="project" value="TreeGrafter"/>
</dbReference>
<keyword evidence="5" id="KW-0408">Iron</keyword>
<gene>
    <name evidence="6" type="ORF">DPMN_094664</name>
</gene>
<dbReference type="Proteomes" id="UP000828390">
    <property type="component" value="Unassembled WGS sequence"/>
</dbReference>
<dbReference type="PANTHER" id="PTHR24302">
    <property type="entry name" value="CYTOCHROME P450 FAMILY 3"/>
    <property type="match status" value="1"/>
</dbReference>
<reference evidence="6" key="2">
    <citation type="submission" date="2020-11" db="EMBL/GenBank/DDBJ databases">
        <authorList>
            <person name="McCartney M.A."/>
            <person name="Auch B."/>
            <person name="Kono T."/>
            <person name="Mallez S."/>
            <person name="Becker A."/>
            <person name="Gohl D.M."/>
            <person name="Silverstein K.A.T."/>
            <person name="Koren S."/>
            <person name="Bechman K.B."/>
            <person name="Herman A."/>
            <person name="Abrahante J.E."/>
            <person name="Garbe J."/>
        </authorList>
    </citation>
    <scope>NUCLEOTIDE SEQUENCE</scope>
    <source>
        <strain evidence="6">Duluth1</strain>
        <tissue evidence="6">Whole animal</tissue>
    </source>
</reference>
<dbReference type="PANTHER" id="PTHR24302:SF15">
    <property type="entry name" value="FATTY-ACID PEROXYGENASE"/>
    <property type="match status" value="1"/>
</dbReference>
<sequence>MDVICSIGFGLDVSAQTNPDNPFIKYSKRVLETSPAGMPKFILYILFPDLADMFPRFFETSVLSKDILDFFLTTTRSLFEDRKQSESKHKDLLQLMVNASYLAETEKVSDNQRKGLTDEEILINSIIFMLAGYDTTAAGISWVLYELALNPEIQEKLVTAIDDEIGENKDKINEYAYLPFGMTVISILRKYKIFKGSELKVPLPRSPYGLARPGAPVYLRFELRGRNT</sequence>
<dbReference type="GO" id="GO:0005506">
    <property type="term" value="F:iron ion binding"/>
    <property type="evidence" value="ECO:0007669"/>
    <property type="project" value="InterPro"/>
</dbReference>
<dbReference type="InterPro" id="IPR036396">
    <property type="entry name" value="Cyt_P450_sf"/>
</dbReference>
<dbReference type="GO" id="GO:0016705">
    <property type="term" value="F:oxidoreductase activity, acting on paired donors, with incorporation or reduction of molecular oxygen"/>
    <property type="evidence" value="ECO:0007669"/>
    <property type="project" value="InterPro"/>
</dbReference>
<evidence type="ECO:0008006" key="8">
    <source>
        <dbReference type="Google" id="ProtNLM"/>
    </source>
</evidence>
<evidence type="ECO:0000256" key="5">
    <source>
        <dbReference type="ARBA" id="ARBA00023004"/>
    </source>
</evidence>
<dbReference type="Pfam" id="PF00067">
    <property type="entry name" value="p450"/>
    <property type="match status" value="1"/>
</dbReference>
<dbReference type="SUPFAM" id="SSF48264">
    <property type="entry name" value="Cytochrome P450"/>
    <property type="match status" value="1"/>
</dbReference>
<evidence type="ECO:0000313" key="6">
    <source>
        <dbReference type="EMBL" id="KAH3852165.1"/>
    </source>
</evidence>
<keyword evidence="2" id="KW-0349">Heme</keyword>
<evidence type="ECO:0000313" key="7">
    <source>
        <dbReference type="Proteomes" id="UP000828390"/>
    </source>
</evidence>
<reference evidence="6" key="1">
    <citation type="journal article" date="2019" name="bioRxiv">
        <title>The Genome of the Zebra Mussel, Dreissena polymorpha: A Resource for Invasive Species Research.</title>
        <authorList>
            <person name="McCartney M.A."/>
            <person name="Auch B."/>
            <person name="Kono T."/>
            <person name="Mallez S."/>
            <person name="Zhang Y."/>
            <person name="Obille A."/>
            <person name="Becker A."/>
            <person name="Abrahante J.E."/>
            <person name="Garbe J."/>
            <person name="Badalamenti J.P."/>
            <person name="Herman A."/>
            <person name="Mangelson H."/>
            <person name="Liachko I."/>
            <person name="Sullivan S."/>
            <person name="Sone E.D."/>
            <person name="Koren S."/>
            <person name="Silverstein K.A.T."/>
            <person name="Beckman K.B."/>
            <person name="Gohl D.M."/>
        </authorList>
    </citation>
    <scope>NUCLEOTIDE SEQUENCE</scope>
    <source>
        <strain evidence="6">Duluth1</strain>
        <tissue evidence="6">Whole animal</tissue>
    </source>
</reference>
<proteinExistence type="inferred from homology"/>
<accession>A0A9D4R3R2</accession>
<dbReference type="GO" id="GO:0020037">
    <property type="term" value="F:heme binding"/>
    <property type="evidence" value="ECO:0007669"/>
    <property type="project" value="InterPro"/>
</dbReference>
<protein>
    <recommendedName>
        <fullName evidence="8">Cytochrome P450</fullName>
    </recommendedName>
</protein>
<dbReference type="Gene3D" id="1.10.630.10">
    <property type="entry name" value="Cytochrome P450"/>
    <property type="match status" value="1"/>
</dbReference>
<comment type="similarity">
    <text evidence="1">Belongs to the cytochrome P450 family.</text>
</comment>
<dbReference type="EMBL" id="JAIWYP010000003">
    <property type="protein sequence ID" value="KAH3852165.1"/>
    <property type="molecule type" value="Genomic_DNA"/>
</dbReference>
<evidence type="ECO:0000256" key="4">
    <source>
        <dbReference type="ARBA" id="ARBA00023002"/>
    </source>
</evidence>